<feature type="compositionally biased region" description="Basic and acidic residues" evidence="9">
    <location>
        <begin position="66"/>
        <end position="103"/>
    </location>
</feature>
<dbReference type="EC" id="3.2.1.-" evidence="8"/>
<protein>
    <recommendedName>
        <fullName evidence="8">alpha-1,2-Mannosidase</fullName>
        <ecNumber evidence="8">3.2.1.-</ecNumber>
    </recommendedName>
</protein>
<dbReference type="Gene3D" id="1.50.10.10">
    <property type="match status" value="3"/>
</dbReference>
<feature type="compositionally biased region" description="Polar residues" evidence="9">
    <location>
        <begin position="777"/>
        <end position="789"/>
    </location>
</feature>
<feature type="binding site" evidence="6">
    <location>
        <position position="985"/>
    </location>
    <ligand>
        <name>Ca(2+)</name>
        <dbReference type="ChEBI" id="CHEBI:29108"/>
    </ligand>
</feature>
<evidence type="ECO:0000256" key="8">
    <source>
        <dbReference type="RuleBase" id="RU361193"/>
    </source>
</evidence>
<comment type="caution">
    <text evidence="10">The sequence shown here is derived from an EMBL/GenBank/DDBJ whole genome shotgun (WGS) entry which is preliminary data.</text>
</comment>
<dbReference type="PANTHER" id="PTHR11742">
    <property type="entry name" value="MANNOSYL-OLIGOSACCHARIDE ALPHA-1,2-MANNOSIDASE-RELATED"/>
    <property type="match status" value="1"/>
</dbReference>
<feature type="compositionally biased region" description="Basic and acidic residues" evidence="9">
    <location>
        <begin position="790"/>
        <end position="799"/>
    </location>
</feature>
<feature type="compositionally biased region" description="Polar residues" evidence="9">
    <location>
        <begin position="809"/>
        <end position="829"/>
    </location>
</feature>
<comment type="cofactor">
    <cofactor evidence="1 6">
        <name>Ca(2+)</name>
        <dbReference type="ChEBI" id="CHEBI:29108"/>
    </cofactor>
</comment>
<comment type="pathway">
    <text evidence="2">Protein modification; protein glycosylation.</text>
</comment>
<accession>A0AA40AT45</accession>
<keyword evidence="6" id="KW-0106">Calcium</keyword>
<evidence type="ECO:0000256" key="1">
    <source>
        <dbReference type="ARBA" id="ARBA00001913"/>
    </source>
</evidence>
<feature type="region of interest" description="Disordered" evidence="9">
    <location>
        <begin position="752"/>
        <end position="848"/>
    </location>
</feature>
<dbReference type="AlphaFoldDB" id="A0AA40AT45"/>
<dbReference type="PRINTS" id="PR00747">
    <property type="entry name" value="GLYHDRLASE47"/>
</dbReference>
<evidence type="ECO:0000256" key="4">
    <source>
        <dbReference type="ARBA" id="ARBA00022801"/>
    </source>
</evidence>
<dbReference type="GO" id="GO:0005509">
    <property type="term" value="F:calcium ion binding"/>
    <property type="evidence" value="ECO:0007669"/>
    <property type="project" value="InterPro"/>
</dbReference>
<evidence type="ECO:0000256" key="6">
    <source>
        <dbReference type="PIRSR" id="PIRSR601382-2"/>
    </source>
</evidence>
<feature type="compositionally biased region" description="Basic and acidic residues" evidence="9">
    <location>
        <begin position="113"/>
        <end position="123"/>
    </location>
</feature>
<dbReference type="GO" id="GO:0036503">
    <property type="term" value="P:ERAD pathway"/>
    <property type="evidence" value="ECO:0007669"/>
    <property type="project" value="UniProtKB-ARBA"/>
</dbReference>
<dbReference type="InterPro" id="IPR036026">
    <property type="entry name" value="Seven-hairpin_glycosidases"/>
</dbReference>
<keyword evidence="5 7" id="KW-1015">Disulfide bond</keyword>
<evidence type="ECO:0000256" key="9">
    <source>
        <dbReference type="SAM" id="MobiDB-lite"/>
    </source>
</evidence>
<evidence type="ECO:0000256" key="5">
    <source>
        <dbReference type="ARBA" id="ARBA00023157"/>
    </source>
</evidence>
<keyword evidence="6" id="KW-0479">Metal-binding</keyword>
<feature type="region of interest" description="Disordered" evidence="9">
    <location>
        <begin position="499"/>
        <end position="547"/>
    </location>
</feature>
<dbReference type="PANTHER" id="PTHR11742:SF103">
    <property type="entry name" value="ENDOPLASMIC RETICULUM MANNOSIDASE MNL2-RELATED"/>
    <property type="match status" value="1"/>
</dbReference>
<keyword evidence="8" id="KW-0326">Glycosidase</keyword>
<dbReference type="GO" id="GO:0004571">
    <property type="term" value="F:mannosyl-oligosaccharide 1,2-alpha-mannosidase activity"/>
    <property type="evidence" value="ECO:0007669"/>
    <property type="project" value="InterPro"/>
</dbReference>
<dbReference type="GO" id="GO:0005975">
    <property type="term" value="P:carbohydrate metabolic process"/>
    <property type="evidence" value="ECO:0007669"/>
    <property type="project" value="InterPro"/>
</dbReference>
<dbReference type="InterPro" id="IPR050749">
    <property type="entry name" value="Glycosyl_Hydrolase_47"/>
</dbReference>
<evidence type="ECO:0000313" key="11">
    <source>
        <dbReference type="Proteomes" id="UP001172159"/>
    </source>
</evidence>
<name>A0AA40AT45_9PEZI</name>
<proteinExistence type="inferred from homology"/>
<dbReference type="GO" id="GO:0016020">
    <property type="term" value="C:membrane"/>
    <property type="evidence" value="ECO:0007669"/>
    <property type="project" value="InterPro"/>
</dbReference>
<reference evidence="10" key="1">
    <citation type="submission" date="2023-06" db="EMBL/GenBank/DDBJ databases">
        <title>Genome-scale phylogeny and comparative genomics of the fungal order Sordariales.</title>
        <authorList>
            <consortium name="Lawrence Berkeley National Laboratory"/>
            <person name="Hensen N."/>
            <person name="Bonometti L."/>
            <person name="Westerberg I."/>
            <person name="Brannstrom I.O."/>
            <person name="Guillou S."/>
            <person name="Cros-Aarteil S."/>
            <person name="Calhoun S."/>
            <person name="Haridas S."/>
            <person name="Kuo A."/>
            <person name="Mondo S."/>
            <person name="Pangilinan J."/>
            <person name="Riley R."/>
            <person name="Labutti K."/>
            <person name="Andreopoulos B."/>
            <person name="Lipzen A."/>
            <person name="Chen C."/>
            <person name="Yanf M."/>
            <person name="Daum C."/>
            <person name="Ng V."/>
            <person name="Clum A."/>
            <person name="Steindorff A."/>
            <person name="Ohm R."/>
            <person name="Martin F."/>
            <person name="Silar P."/>
            <person name="Natvig D."/>
            <person name="Lalanne C."/>
            <person name="Gautier V."/>
            <person name="Ament-Velasquez S.L."/>
            <person name="Kruys A."/>
            <person name="Hutchinson M.I."/>
            <person name="Powell A.J."/>
            <person name="Barry K."/>
            <person name="Miller A.N."/>
            <person name="Grigoriev I.V."/>
            <person name="Debuchy R."/>
            <person name="Gladieux P."/>
            <person name="Thoren M.H."/>
            <person name="Johannesson H."/>
        </authorList>
    </citation>
    <scope>NUCLEOTIDE SEQUENCE</scope>
    <source>
        <strain evidence="10">CBS 540.89</strain>
    </source>
</reference>
<evidence type="ECO:0000256" key="3">
    <source>
        <dbReference type="ARBA" id="ARBA00007658"/>
    </source>
</evidence>
<feature type="disulfide bond" evidence="7">
    <location>
        <begin position="647"/>
        <end position="676"/>
    </location>
</feature>
<organism evidence="10 11">
    <name type="scientific">Apiosordaria backusii</name>
    <dbReference type="NCBI Taxonomy" id="314023"/>
    <lineage>
        <taxon>Eukaryota</taxon>
        <taxon>Fungi</taxon>
        <taxon>Dikarya</taxon>
        <taxon>Ascomycota</taxon>
        <taxon>Pezizomycotina</taxon>
        <taxon>Sordariomycetes</taxon>
        <taxon>Sordariomycetidae</taxon>
        <taxon>Sordariales</taxon>
        <taxon>Lasiosphaeriaceae</taxon>
        <taxon>Apiosordaria</taxon>
    </lineage>
</organism>
<evidence type="ECO:0000313" key="10">
    <source>
        <dbReference type="EMBL" id="KAK0721523.1"/>
    </source>
</evidence>
<dbReference type="Proteomes" id="UP001172159">
    <property type="component" value="Unassembled WGS sequence"/>
</dbReference>
<keyword evidence="11" id="KW-1185">Reference proteome</keyword>
<sequence length="994" mass="110440">MFRFRRYRVFLICAFVITVLLYHVSKNSQWDRTQEIWHSTKHRETKAETKPVPKPPAPVVVAKPPVVKEDPAVVEVEPPKPAEEEKPKPKVEEHDHDHGHGDKGAQPTVKIPTLKEENKEKGTFDLPTKSPPLKGTAGKEGVTKDNSTPATIPDRLPGSGIDAHKGHSHAGEIGDSTPAQPDLATTTVIHWTKPSEWFPIPDESVIPLPTGKPKPIPAIQAKFGPESPEAKEKRELRLAKVKAEAQRAWTGYKIYAWTHDELRPVSKASKDPFCGWAATLVDSLDTLWIMGLKDEFEDALKAVKEIDFTTTPYRHDIPVFETIIRYLGGLIAAYDISGQKKEYKLLLDKAEELAEILMSVFDTPNRLPILYYQWHPAYNIAPKRASPSSGVAELGSMSMEFTRLAQLTGKNRYYDAVARITDAFEELQNWKGMGKSAIEGIFPEHLDASGCNKSAPWPPVDQDREDGRGDLGAVDVNGVGVDFGTGGTTGVKVQKRETEVRGDDGVGGRDGNVAIGEGQEQEKKRDGPTTAATTASTAGKPKKKLPDGFECAPQGLVGGGWGGGSYGMGGSQDSAYEYFPKQYLLLGGLVPKYKTMHEKTVAAVKKYLLFRPMAKGDPDILFSAKATSIDGTAEKLNYEWEITHLTCFLGGMFGLGGKIFESPEDVEIGKKLAEGCFWAYDVMPTGIMPEHATIMPCKSATDCKFNETAWHEKLDFRASYRAEEMERYYESKSAWKKQVEEIKKQQALQKERVEKAKTEAAKRPVAENTGNTNTNTAAQPKTDSQPAQRQQEEKPRAREGSFPSRFQRRQLNATSNEPRGTDLQNSLDLNSAPAPKSNANTADDFNIYSDDDTQIPLTELTLPPEPIKPMSHEEYIADRLKNEIIPLASSPSLTNAISSESIWYMYRITGDPIWQEKGWKMFESVIKHAQTEVGHSALRDVTVKSDGGGMDDSMESFWLAETLKYFYLLFAEPEVVSLDEWVLNTEAHPFRRPT</sequence>
<gene>
    <name evidence="10" type="ORF">B0T21DRAFT_414701</name>
</gene>
<feature type="compositionally biased region" description="Low complexity" evidence="9">
    <location>
        <begin position="528"/>
        <end position="539"/>
    </location>
</feature>
<evidence type="ECO:0000256" key="2">
    <source>
        <dbReference type="ARBA" id="ARBA00004922"/>
    </source>
</evidence>
<dbReference type="InterPro" id="IPR001382">
    <property type="entry name" value="Glyco_hydro_47"/>
</dbReference>
<feature type="region of interest" description="Disordered" evidence="9">
    <location>
        <begin position="41"/>
        <end position="181"/>
    </location>
</feature>
<evidence type="ECO:0000256" key="7">
    <source>
        <dbReference type="PIRSR" id="PIRSR601382-3"/>
    </source>
</evidence>
<feature type="compositionally biased region" description="Basic and acidic residues" evidence="9">
    <location>
        <begin position="162"/>
        <end position="172"/>
    </location>
</feature>
<dbReference type="InterPro" id="IPR012341">
    <property type="entry name" value="6hp_glycosidase-like_sf"/>
</dbReference>
<dbReference type="Pfam" id="PF01532">
    <property type="entry name" value="Glyco_hydro_47"/>
    <property type="match status" value="2"/>
</dbReference>
<dbReference type="GO" id="GO:0005783">
    <property type="term" value="C:endoplasmic reticulum"/>
    <property type="evidence" value="ECO:0007669"/>
    <property type="project" value="TreeGrafter"/>
</dbReference>
<dbReference type="EMBL" id="JAUKTV010000012">
    <property type="protein sequence ID" value="KAK0721523.1"/>
    <property type="molecule type" value="Genomic_DNA"/>
</dbReference>
<comment type="similarity">
    <text evidence="3 8">Belongs to the glycosyl hydrolase 47 family.</text>
</comment>
<feature type="compositionally biased region" description="Basic and acidic residues" evidence="9">
    <location>
        <begin position="752"/>
        <end position="765"/>
    </location>
</feature>
<keyword evidence="4 8" id="KW-0378">Hydrolase</keyword>
<dbReference type="SUPFAM" id="SSF48225">
    <property type="entry name" value="Seven-hairpin glycosidases"/>
    <property type="match status" value="1"/>
</dbReference>